<organism evidence="8 9">
    <name type="scientific">Thermodesulfatator autotrophicus</name>
    <dbReference type="NCBI Taxonomy" id="1795632"/>
    <lineage>
        <taxon>Bacteria</taxon>
        <taxon>Pseudomonadati</taxon>
        <taxon>Thermodesulfobacteriota</taxon>
        <taxon>Thermodesulfobacteria</taxon>
        <taxon>Thermodesulfobacteriales</taxon>
        <taxon>Thermodesulfatatoraceae</taxon>
        <taxon>Thermodesulfatator</taxon>
    </lineage>
</organism>
<dbReference type="CDD" id="cd00609">
    <property type="entry name" value="AAT_like"/>
    <property type="match status" value="1"/>
</dbReference>
<comment type="cofactor">
    <cofactor evidence="1 6">
        <name>pyridoxal 5'-phosphate</name>
        <dbReference type="ChEBI" id="CHEBI:597326"/>
    </cofactor>
</comment>
<dbReference type="Gene3D" id="3.40.640.10">
    <property type="entry name" value="Type I PLP-dependent aspartate aminotransferase-like (Major domain)"/>
    <property type="match status" value="1"/>
</dbReference>
<keyword evidence="9" id="KW-1185">Reference proteome</keyword>
<evidence type="ECO:0000256" key="3">
    <source>
        <dbReference type="ARBA" id="ARBA00022576"/>
    </source>
</evidence>
<keyword evidence="5" id="KW-0663">Pyridoxal phosphate</keyword>
<dbReference type="InterPro" id="IPR004839">
    <property type="entry name" value="Aminotransferase_I/II_large"/>
</dbReference>
<dbReference type="InterPro" id="IPR015421">
    <property type="entry name" value="PyrdxlP-dep_Trfase_major"/>
</dbReference>
<gene>
    <name evidence="8" type="ORF">TH606_07190</name>
</gene>
<dbReference type="GO" id="GO:0030170">
    <property type="term" value="F:pyridoxal phosphate binding"/>
    <property type="evidence" value="ECO:0007669"/>
    <property type="project" value="InterPro"/>
</dbReference>
<evidence type="ECO:0000313" key="8">
    <source>
        <dbReference type="EMBL" id="OAG27377.1"/>
    </source>
</evidence>
<proteinExistence type="inferred from homology"/>
<dbReference type="PROSITE" id="PS00105">
    <property type="entry name" value="AA_TRANSFER_CLASS_1"/>
    <property type="match status" value="1"/>
</dbReference>
<dbReference type="EMBL" id="LSFI01000031">
    <property type="protein sequence ID" value="OAG27377.1"/>
    <property type="molecule type" value="Genomic_DNA"/>
</dbReference>
<dbReference type="AlphaFoldDB" id="A0A177E5Z0"/>
<feature type="domain" description="Aminotransferase class I/classII large" evidence="7">
    <location>
        <begin position="33"/>
        <end position="392"/>
    </location>
</feature>
<comment type="similarity">
    <text evidence="2 6">Belongs to the class-I pyridoxal-phosphate-dependent aminotransferase family.</text>
</comment>
<evidence type="ECO:0000256" key="6">
    <source>
        <dbReference type="RuleBase" id="RU000481"/>
    </source>
</evidence>
<dbReference type="PANTHER" id="PTHR46383:SF1">
    <property type="entry name" value="ASPARTATE AMINOTRANSFERASE"/>
    <property type="match status" value="1"/>
</dbReference>
<dbReference type="InterPro" id="IPR015422">
    <property type="entry name" value="PyrdxlP-dep_Trfase_small"/>
</dbReference>
<dbReference type="SUPFAM" id="SSF53383">
    <property type="entry name" value="PLP-dependent transferases"/>
    <property type="match status" value="1"/>
</dbReference>
<evidence type="ECO:0000256" key="2">
    <source>
        <dbReference type="ARBA" id="ARBA00007441"/>
    </source>
</evidence>
<reference evidence="8 9" key="1">
    <citation type="submission" date="2016-02" db="EMBL/GenBank/DDBJ databases">
        <title>Draft genome sequence of Thermodesulfatator sp. S606.</title>
        <authorList>
            <person name="Lai Q."/>
            <person name="Cao J."/>
            <person name="Dupont S."/>
            <person name="Shao Z."/>
            <person name="Jebbar M."/>
            <person name="Alain K."/>
        </authorList>
    </citation>
    <scope>NUCLEOTIDE SEQUENCE [LARGE SCALE GENOMIC DNA]</scope>
    <source>
        <strain evidence="8 9">S606</strain>
    </source>
</reference>
<name>A0A177E5Z0_9BACT</name>
<dbReference type="STRING" id="1795632.TH606_07190"/>
<evidence type="ECO:0000313" key="9">
    <source>
        <dbReference type="Proteomes" id="UP000076964"/>
    </source>
</evidence>
<evidence type="ECO:0000256" key="4">
    <source>
        <dbReference type="ARBA" id="ARBA00022679"/>
    </source>
</evidence>
<dbReference type="RefSeq" id="WP_068542408.1">
    <property type="nucleotide sequence ID" value="NZ_LSFI01000031.1"/>
</dbReference>
<dbReference type="GO" id="GO:0006520">
    <property type="term" value="P:amino acid metabolic process"/>
    <property type="evidence" value="ECO:0007669"/>
    <property type="project" value="InterPro"/>
</dbReference>
<dbReference type="PANTHER" id="PTHR46383">
    <property type="entry name" value="ASPARTATE AMINOTRANSFERASE"/>
    <property type="match status" value="1"/>
</dbReference>
<sequence length="400" mass="43467">MKEKLATRVKQLKPSATLAVNAKAKSLKAKGIDIINLSAGEPDFDTPDHIKTAAIKAIEEGFTRYTPVPGIPELREAIVSRLAEDYGLTYKPEEVVVSCGAKQALFNLAQALFEPGDEVLILAPYWVSYPPIVELAGAKPVIVPSSRENNFEPRIEDIAKAITPKTKGIILNSPSNPTGQIYSRKFMEELASLLKEKGLVIISDDIYDKLRFDGHGPENILTVAPDLKDQTIMVNGVSKTYAMTGWRIGWAIGPEDIIKAVSKIQGQSTSNATSVAQKAALEALVGPQDCVAEMCTSFKRRAKLLYDEITKIPGLSLPEPKGTFYAFIDFSSYYGKKAPSGQEIRDSLGICEYLLEEAKVATVPGVAFGDDRCLRISFASADEDIKQGIARIAEALSKLG</sequence>
<evidence type="ECO:0000256" key="1">
    <source>
        <dbReference type="ARBA" id="ARBA00001933"/>
    </source>
</evidence>
<dbReference type="GO" id="GO:0008483">
    <property type="term" value="F:transaminase activity"/>
    <property type="evidence" value="ECO:0007669"/>
    <property type="project" value="UniProtKB-KW"/>
</dbReference>
<comment type="caution">
    <text evidence="8">The sequence shown here is derived from an EMBL/GenBank/DDBJ whole genome shotgun (WGS) entry which is preliminary data.</text>
</comment>
<evidence type="ECO:0000259" key="7">
    <source>
        <dbReference type="Pfam" id="PF00155"/>
    </source>
</evidence>
<dbReference type="FunFam" id="3.40.640.10:FF:000033">
    <property type="entry name" value="Aspartate aminotransferase"/>
    <property type="match status" value="1"/>
</dbReference>
<dbReference type="InterPro" id="IPR050596">
    <property type="entry name" value="AspAT/PAT-like"/>
</dbReference>
<dbReference type="OrthoDB" id="9803354at2"/>
<keyword evidence="4 6" id="KW-0808">Transferase</keyword>
<dbReference type="Pfam" id="PF00155">
    <property type="entry name" value="Aminotran_1_2"/>
    <property type="match status" value="1"/>
</dbReference>
<dbReference type="InterPro" id="IPR015424">
    <property type="entry name" value="PyrdxlP-dep_Trfase"/>
</dbReference>
<evidence type="ECO:0000256" key="5">
    <source>
        <dbReference type="ARBA" id="ARBA00022898"/>
    </source>
</evidence>
<dbReference type="EC" id="2.6.1.-" evidence="6"/>
<protein>
    <recommendedName>
        <fullName evidence="6">Aminotransferase</fullName>
        <ecNumber evidence="6">2.6.1.-</ecNumber>
    </recommendedName>
</protein>
<accession>A0A177E5Z0</accession>
<keyword evidence="3 6" id="KW-0032">Aminotransferase</keyword>
<dbReference type="Proteomes" id="UP000076964">
    <property type="component" value="Unassembled WGS sequence"/>
</dbReference>
<dbReference type="InterPro" id="IPR004838">
    <property type="entry name" value="NHTrfase_class1_PyrdxlP-BS"/>
</dbReference>
<dbReference type="Gene3D" id="3.90.1150.10">
    <property type="entry name" value="Aspartate Aminotransferase, domain 1"/>
    <property type="match status" value="1"/>
</dbReference>